<keyword evidence="9" id="KW-0645">Protease</keyword>
<organism evidence="9 10">
    <name type="scientific">Prauserella shujinwangii</name>
    <dbReference type="NCBI Taxonomy" id="1453103"/>
    <lineage>
        <taxon>Bacteria</taxon>
        <taxon>Bacillati</taxon>
        <taxon>Actinomycetota</taxon>
        <taxon>Actinomycetes</taxon>
        <taxon>Pseudonocardiales</taxon>
        <taxon>Pseudonocardiaceae</taxon>
        <taxon>Prauserella</taxon>
    </lineage>
</organism>
<comment type="subcellular location">
    <subcellularLocation>
        <location evidence="1">Membrane</location>
        <topology evidence="1">Multi-pass membrane protein</topology>
    </subcellularLocation>
</comment>
<evidence type="ECO:0000313" key="9">
    <source>
        <dbReference type="EMBL" id="PRX47779.1"/>
    </source>
</evidence>
<dbReference type="GO" id="GO:0004252">
    <property type="term" value="F:serine-type endopeptidase activity"/>
    <property type="evidence" value="ECO:0007669"/>
    <property type="project" value="InterPro"/>
</dbReference>
<feature type="transmembrane region" description="Helical" evidence="7">
    <location>
        <begin position="149"/>
        <end position="168"/>
    </location>
</feature>
<feature type="transmembrane region" description="Helical" evidence="7">
    <location>
        <begin position="205"/>
        <end position="224"/>
    </location>
</feature>
<dbReference type="InterPro" id="IPR022764">
    <property type="entry name" value="Peptidase_S54_rhomboid_dom"/>
</dbReference>
<dbReference type="InterPro" id="IPR050925">
    <property type="entry name" value="Rhomboid_protease_S54"/>
</dbReference>
<dbReference type="RefSeq" id="WP_106179262.1">
    <property type="nucleotide sequence ID" value="NZ_PVNH01000005.1"/>
</dbReference>
<comment type="similarity">
    <text evidence="2">Belongs to the peptidase S54 family.</text>
</comment>
<dbReference type="SUPFAM" id="SSF144091">
    <property type="entry name" value="Rhomboid-like"/>
    <property type="match status" value="1"/>
</dbReference>
<keyword evidence="3 7" id="KW-0812">Transmembrane</keyword>
<evidence type="ECO:0000256" key="4">
    <source>
        <dbReference type="ARBA" id="ARBA00022801"/>
    </source>
</evidence>
<dbReference type="InterPro" id="IPR035952">
    <property type="entry name" value="Rhomboid-like_sf"/>
</dbReference>
<evidence type="ECO:0000256" key="6">
    <source>
        <dbReference type="ARBA" id="ARBA00023136"/>
    </source>
</evidence>
<name>A0A2T0LVI3_9PSEU</name>
<evidence type="ECO:0000313" key="10">
    <source>
        <dbReference type="Proteomes" id="UP000238362"/>
    </source>
</evidence>
<accession>A0A2T0LVI3</accession>
<feature type="domain" description="Peptidase S54 rhomboid" evidence="8">
    <location>
        <begin position="139"/>
        <end position="269"/>
    </location>
</feature>
<dbReference type="PANTHER" id="PTHR43731:SF14">
    <property type="entry name" value="PRESENILIN-ASSOCIATED RHOMBOID-LIKE PROTEIN, MITOCHONDRIAL"/>
    <property type="match status" value="1"/>
</dbReference>
<sequence length="315" mass="33950">MNQPPYPPQYGQQPQQEALPGCWWHPDRQTGLRCTRCERPACPDCLREASVGHQCIDCVQSARQQQRAHAARYRKAGYGSRTVAGARVSQRLTVVPALIALNVLVYVVTAVQAMDPMQNQTSGLFNDWVLWPAGIVLQDEWWRLFTSGFLHYGLIHLGMNMLALWILGRDLELLLGKARFLALYLVSLFGGAALVFAFGDVRTGTAGASGAIYGLLAAILIAVLRLRLNPTGAIGIIVLNIIITVTIPGISLLGHLGGFVAGVLVMVAMVYAPEKRRTTYQVGAAVLVTVALAGLVLYRDAQLTAAICGAAGISC</sequence>
<dbReference type="PANTHER" id="PTHR43731">
    <property type="entry name" value="RHOMBOID PROTEASE"/>
    <property type="match status" value="1"/>
</dbReference>
<reference evidence="9 10" key="1">
    <citation type="submission" date="2018-03" db="EMBL/GenBank/DDBJ databases">
        <title>Genomic Encyclopedia of Type Strains, Phase III (KMG-III): the genomes of soil and plant-associated and newly described type strains.</title>
        <authorList>
            <person name="Whitman W."/>
        </authorList>
    </citation>
    <scope>NUCLEOTIDE SEQUENCE [LARGE SCALE GENOMIC DNA]</scope>
    <source>
        <strain evidence="9 10">CGMCC 4.7125</strain>
    </source>
</reference>
<feature type="transmembrane region" description="Helical" evidence="7">
    <location>
        <begin position="279"/>
        <end position="298"/>
    </location>
</feature>
<dbReference type="Gene3D" id="1.20.1540.10">
    <property type="entry name" value="Rhomboid-like"/>
    <property type="match status" value="1"/>
</dbReference>
<evidence type="ECO:0000256" key="5">
    <source>
        <dbReference type="ARBA" id="ARBA00022989"/>
    </source>
</evidence>
<dbReference type="Pfam" id="PF01694">
    <property type="entry name" value="Rhomboid"/>
    <property type="match status" value="1"/>
</dbReference>
<dbReference type="GO" id="GO:0016020">
    <property type="term" value="C:membrane"/>
    <property type="evidence" value="ECO:0007669"/>
    <property type="project" value="UniProtKB-SubCell"/>
</dbReference>
<keyword evidence="10" id="KW-1185">Reference proteome</keyword>
<comment type="caution">
    <text evidence="9">The sequence shown here is derived from an EMBL/GenBank/DDBJ whole genome shotgun (WGS) entry which is preliminary data.</text>
</comment>
<feature type="transmembrane region" description="Helical" evidence="7">
    <location>
        <begin position="231"/>
        <end position="250"/>
    </location>
</feature>
<feature type="transmembrane region" description="Helical" evidence="7">
    <location>
        <begin position="94"/>
        <end position="114"/>
    </location>
</feature>
<dbReference type="AlphaFoldDB" id="A0A2T0LVI3"/>
<proteinExistence type="inferred from homology"/>
<dbReference type="EMBL" id="PVNH01000005">
    <property type="protein sequence ID" value="PRX47779.1"/>
    <property type="molecule type" value="Genomic_DNA"/>
</dbReference>
<evidence type="ECO:0000256" key="2">
    <source>
        <dbReference type="ARBA" id="ARBA00009045"/>
    </source>
</evidence>
<feature type="transmembrane region" description="Helical" evidence="7">
    <location>
        <begin position="180"/>
        <end position="199"/>
    </location>
</feature>
<keyword evidence="5 7" id="KW-1133">Transmembrane helix</keyword>
<dbReference type="Proteomes" id="UP000238362">
    <property type="component" value="Unassembled WGS sequence"/>
</dbReference>
<dbReference type="OrthoDB" id="9807874at2"/>
<keyword evidence="4" id="KW-0378">Hydrolase</keyword>
<evidence type="ECO:0000259" key="8">
    <source>
        <dbReference type="Pfam" id="PF01694"/>
    </source>
</evidence>
<evidence type="ECO:0000256" key="1">
    <source>
        <dbReference type="ARBA" id="ARBA00004141"/>
    </source>
</evidence>
<keyword evidence="6 7" id="KW-0472">Membrane</keyword>
<dbReference type="GO" id="GO:0006508">
    <property type="term" value="P:proteolysis"/>
    <property type="evidence" value="ECO:0007669"/>
    <property type="project" value="UniProtKB-KW"/>
</dbReference>
<protein>
    <submittedName>
        <fullName evidence="9">Membrane associated rhomboid family serine protease</fullName>
    </submittedName>
</protein>
<evidence type="ECO:0000256" key="3">
    <source>
        <dbReference type="ARBA" id="ARBA00022692"/>
    </source>
</evidence>
<gene>
    <name evidence="9" type="ORF">B0I33_105361</name>
</gene>
<evidence type="ECO:0000256" key="7">
    <source>
        <dbReference type="SAM" id="Phobius"/>
    </source>
</evidence>